<keyword evidence="3" id="KW-1185">Reference proteome</keyword>
<feature type="transmembrane region" description="Helical" evidence="1">
    <location>
        <begin position="67"/>
        <end position="88"/>
    </location>
</feature>
<evidence type="ECO:0000313" key="2">
    <source>
        <dbReference type="EMBL" id="KZV22916.1"/>
    </source>
</evidence>
<reference evidence="2 3" key="1">
    <citation type="journal article" date="2015" name="Proc. Natl. Acad. Sci. U.S.A.">
        <title>The resurrection genome of Boea hygrometrica: A blueprint for survival of dehydration.</title>
        <authorList>
            <person name="Xiao L."/>
            <person name="Yang G."/>
            <person name="Zhang L."/>
            <person name="Yang X."/>
            <person name="Zhao S."/>
            <person name="Ji Z."/>
            <person name="Zhou Q."/>
            <person name="Hu M."/>
            <person name="Wang Y."/>
            <person name="Chen M."/>
            <person name="Xu Y."/>
            <person name="Jin H."/>
            <person name="Xiao X."/>
            <person name="Hu G."/>
            <person name="Bao F."/>
            <person name="Hu Y."/>
            <person name="Wan P."/>
            <person name="Li L."/>
            <person name="Deng X."/>
            <person name="Kuang T."/>
            <person name="Xiang C."/>
            <person name="Zhu J.K."/>
            <person name="Oliver M.J."/>
            <person name="He Y."/>
        </authorList>
    </citation>
    <scope>NUCLEOTIDE SEQUENCE [LARGE SCALE GENOMIC DNA]</scope>
    <source>
        <strain evidence="3">cv. XS01</strain>
    </source>
</reference>
<dbReference type="AlphaFoldDB" id="A0A2Z7AN96"/>
<keyword evidence="1" id="KW-0472">Membrane</keyword>
<feature type="transmembrane region" description="Helical" evidence="1">
    <location>
        <begin position="109"/>
        <end position="130"/>
    </location>
</feature>
<protein>
    <submittedName>
        <fullName evidence="2">Uncharacterized protein</fullName>
    </submittedName>
</protein>
<keyword evidence="1" id="KW-0812">Transmembrane</keyword>
<proteinExistence type="predicted"/>
<dbReference type="Proteomes" id="UP000250235">
    <property type="component" value="Unassembled WGS sequence"/>
</dbReference>
<dbReference type="EMBL" id="KV014003">
    <property type="protein sequence ID" value="KZV22916.1"/>
    <property type="molecule type" value="Genomic_DNA"/>
</dbReference>
<gene>
    <name evidence="2" type="ORF">F511_11728</name>
</gene>
<organism evidence="2 3">
    <name type="scientific">Dorcoceras hygrometricum</name>
    <dbReference type="NCBI Taxonomy" id="472368"/>
    <lineage>
        <taxon>Eukaryota</taxon>
        <taxon>Viridiplantae</taxon>
        <taxon>Streptophyta</taxon>
        <taxon>Embryophyta</taxon>
        <taxon>Tracheophyta</taxon>
        <taxon>Spermatophyta</taxon>
        <taxon>Magnoliopsida</taxon>
        <taxon>eudicotyledons</taxon>
        <taxon>Gunneridae</taxon>
        <taxon>Pentapetalae</taxon>
        <taxon>asterids</taxon>
        <taxon>lamiids</taxon>
        <taxon>Lamiales</taxon>
        <taxon>Gesneriaceae</taxon>
        <taxon>Didymocarpoideae</taxon>
        <taxon>Trichosporeae</taxon>
        <taxon>Loxocarpinae</taxon>
        <taxon>Dorcoceras</taxon>
    </lineage>
</organism>
<accession>A0A2Z7AN96</accession>
<evidence type="ECO:0000256" key="1">
    <source>
        <dbReference type="SAM" id="Phobius"/>
    </source>
</evidence>
<keyword evidence="1" id="KW-1133">Transmembrane helix</keyword>
<evidence type="ECO:0000313" key="3">
    <source>
        <dbReference type="Proteomes" id="UP000250235"/>
    </source>
</evidence>
<sequence length="177" mass="19461">MHCSSADVSFFISISSCFPLIRNQQLHCDFKFAAVFSLVRIQQLLCLHKNQQIHCSSADAFHSDNSAVALLVFQVLFIPAGTSLATVIQRSAGGFVISSADRSNDIVSLYIYLKDLATGFLLVATGTIHFSRCLPAFYEIVTTQILLAEPLGSLAFKMVQVRQLKEEQQVELESADG</sequence>
<name>A0A2Z7AN96_9LAMI</name>